<comment type="similarity">
    <text evidence="1">Belongs to the asteroid family.</text>
</comment>
<evidence type="ECO:0000313" key="5">
    <source>
        <dbReference type="RefSeq" id="XP_033463661.1"/>
    </source>
</evidence>
<dbReference type="Gene3D" id="3.40.50.1010">
    <property type="entry name" value="5'-nuclease"/>
    <property type="match status" value="1"/>
</dbReference>
<reference evidence="5" key="3">
    <citation type="submission" date="2025-08" db="UniProtKB">
        <authorList>
            <consortium name="RefSeq"/>
        </authorList>
    </citation>
    <scope>IDENTIFICATION</scope>
    <source>
        <strain evidence="5">CBS 342.82</strain>
    </source>
</reference>
<dbReference type="GeneID" id="54360693"/>
<reference evidence="5" key="1">
    <citation type="submission" date="2020-01" db="EMBL/GenBank/DDBJ databases">
        <authorList>
            <consortium name="DOE Joint Genome Institute"/>
            <person name="Haridas S."/>
            <person name="Albert R."/>
            <person name="Binder M."/>
            <person name="Bloem J."/>
            <person name="Labutti K."/>
            <person name="Salamov A."/>
            <person name="Andreopoulos B."/>
            <person name="Baker S.E."/>
            <person name="Barry K."/>
            <person name="Bills G."/>
            <person name="Bluhm B.H."/>
            <person name="Cannon C."/>
            <person name="Castanera R."/>
            <person name="Culley D.E."/>
            <person name="Daum C."/>
            <person name="Ezra D."/>
            <person name="Gonzalez J.B."/>
            <person name="Henrissat B."/>
            <person name="Kuo A."/>
            <person name="Liang C."/>
            <person name="Lipzen A."/>
            <person name="Lutzoni F."/>
            <person name="Magnuson J."/>
            <person name="Mondo S."/>
            <person name="Nolan M."/>
            <person name="Ohm R."/>
            <person name="Pangilinan J."/>
            <person name="Park H.-J."/>
            <person name="Ramirez L."/>
            <person name="Alfaro M."/>
            <person name="Sun H."/>
            <person name="Tritt A."/>
            <person name="Yoshinaga Y."/>
            <person name="Zwiers L.-H."/>
            <person name="Turgeon B.G."/>
            <person name="Goodwin S.B."/>
            <person name="Spatafora J.W."/>
            <person name="Crous P.W."/>
            <person name="Grigoriev I.V."/>
        </authorList>
    </citation>
    <scope>NUCLEOTIDE SEQUENCE</scope>
    <source>
        <strain evidence="5">CBS 342.82</strain>
    </source>
</reference>
<organism evidence="5">
    <name type="scientific">Dissoconium aciculare CBS 342.82</name>
    <dbReference type="NCBI Taxonomy" id="1314786"/>
    <lineage>
        <taxon>Eukaryota</taxon>
        <taxon>Fungi</taxon>
        <taxon>Dikarya</taxon>
        <taxon>Ascomycota</taxon>
        <taxon>Pezizomycotina</taxon>
        <taxon>Dothideomycetes</taxon>
        <taxon>Dothideomycetidae</taxon>
        <taxon>Mycosphaerellales</taxon>
        <taxon>Dissoconiaceae</taxon>
        <taxon>Dissoconium</taxon>
    </lineage>
</organism>
<feature type="compositionally biased region" description="Polar residues" evidence="2">
    <location>
        <begin position="651"/>
        <end position="660"/>
    </location>
</feature>
<evidence type="ECO:0000256" key="2">
    <source>
        <dbReference type="SAM" id="MobiDB-lite"/>
    </source>
</evidence>
<protein>
    <recommendedName>
        <fullName evidence="3">Asteroid domain-containing protein</fullName>
    </recommendedName>
</protein>
<gene>
    <name evidence="5" type="ORF">K489DRAFT_367817</name>
</gene>
<dbReference type="RefSeq" id="XP_033463661.1">
    <property type="nucleotide sequence ID" value="XM_033602893.1"/>
</dbReference>
<dbReference type="SUPFAM" id="SSF88723">
    <property type="entry name" value="PIN domain-like"/>
    <property type="match status" value="1"/>
</dbReference>
<dbReference type="PANTHER" id="PTHR15665">
    <property type="entry name" value="ASTEROID PROTEIN"/>
    <property type="match status" value="1"/>
</dbReference>
<feature type="domain" description="Asteroid" evidence="3">
    <location>
        <begin position="134"/>
        <end position="384"/>
    </location>
</feature>
<dbReference type="OrthoDB" id="5297549at2759"/>
<dbReference type="AlphaFoldDB" id="A0A6J3MF75"/>
<evidence type="ECO:0000313" key="4">
    <source>
        <dbReference type="Proteomes" id="UP000504637"/>
    </source>
</evidence>
<dbReference type="Proteomes" id="UP000504637">
    <property type="component" value="Unplaced"/>
</dbReference>
<evidence type="ECO:0000256" key="1">
    <source>
        <dbReference type="ARBA" id="ARBA00007398"/>
    </source>
</evidence>
<accession>A0A6J3MF75</accession>
<dbReference type="InterPro" id="IPR039436">
    <property type="entry name" value="Asteroid_dom"/>
</dbReference>
<proteinExistence type="inferred from homology"/>
<evidence type="ECO:0000259" key="3">
    <source>
        <dbReference type="Pfam" id="PF12813"/>
    </source>
</evidence>
<dbReference type="Pfam" id="PF12813">
    <property type="entry name" value="XPG_I_2"/>
    <property type="match status" value="1"/>
</dbReference>
<feature type="region of interest" description="Disordered" evidence="2">
    <location>
        <begin position="614"/>
        <end position="673"/>
    </location>
</feature>
<keyword evidence="4" id="KW-1185">Reference proteome</keyword>
<dbReference type="InterPro" id="IPR029060">
    <property type="entry name" value="PIN-like_dom_sf"/>
</dbReference>
<dbReference type="PANTHER" id="PTHR15665:SF1">
    <property type="entry name" value="PROTEIN ASTEROID HOMOLOG 1"/>
    <property type="match status" value="1"/>
</dbReference>
<sequence length="673" mass="75294">MGIKNLTTRLQGHSQRCVLGSSGAEKHSIALIDGPGLVHHLYWAYADGINASGVSCTPCDYAATLIATTRWLDELKLFGFDIRGIFFDGSLPASKRDTRLERLQTYSTKLKTFRIASDPIHSAQIIGDIMKFLPPLLVAAIVEALSSHEEYASVTFVVPGEAETFCVAAARSSDIEGKDITIFSDDSDVLVYQLHKQTRVAPFRELQVLGDESRSLLSGFCHYPWKLANKHDSAFESLTEAAFFMSLDPFCLLNDAFKKATALQRSQDEEQYSRLILFKQEYAAQNELRDWNLIYPDRELCRLLGRRDARISELLHQTTHNGYKPSAGVDLEIFLPYLLEDASRTTAWEIGRDLRIVAYSTLLGFANKMNKNLRIAEHTRNGSPAGVTATSLLLMPRAASLEGIRDLHGLLQHSYNRFSKLTSRSLSSFSSSASSSSQVITWHFVILHLFIQDLSDSQKPLPDVSDLIHILSGIKTSTATSSFGKSSRKQQDAYRTQWWKRFHFAAQYEAMYYSLRILNQLLRASLYPAHIKKADAAPPRSFITTQDDQAVIRLLSVLDTLPSIIDFSSPPIHASVNGDNTTSREQWKECLAGLISEFQDQEAPLQSYHAKTIERKSPKPAPAINRQTNSRLATIGAGERAKSKVQPLTKAKQTTPNSKNPYDLLMESPQEGW</sequence>
<dbReference type="InterPro" id="IPR026832">
    <property type="entry name" value="Asteroid"/>
</dbReference>
<reference evidence="5" key="2">
    <citation type="submission" date="2020-04" db="EMBL/GenBank/DDBJ databases">
        <authorList>
            <consortium name="NCBI Genome Project"/>
        </authorList>
    </citation>
    <scope>NUCLEOTIDE SEQUENCE</scope>
    <source>
        <strain evidence="5">CBS 342.82</strain>
    </source>
</reference>
<name>A0A6J3MF75_9PEZI</name>